<name>E3NVG0_CAERE</name>
<proteinExistence type="predicted"/>
<dbReference type="EMBL" id="DS270955">
    <property type="protein sequence ID" value="EFO98305.1"/>
    <property type="molecule type" value="Genomic_DNA"/>
</dbReference>
<dbReference type="HOGENOM" id="CLU_2051818_0_0_1"/>
<dbReference type="Proteomes" id="UP000008281">
    <property type="component" value="Unassembled WGS sequence"/>
</dbReference>
<sequence length="120" mass="13940">MDGKIIEDEGNGFISRRVFKYSKEPVDDWTQLCIYVLEIFKKQTIDVLSMTMDAFVDQNVSIIDFVKTNWKSVNDCNLLQSEEENDVDEHAAYLLENLKIDNQTPKIKTMARRGPARCLF</sequence>
<dbReference type="AlphaFoldDB" id="E3NVG0"/>
<organism evidence="2">
    <name type="scientific">Caenorhabditis remanei</name>
    <name type="common">Caenorhabditis vulgaris</name>
    <dbReference type="NCBI Taxonomy" id="31234"/>
    <lineage>
        <taxon>Eukaryota</taxon>
        <taxon>Metazoa</taxon>
        <taxon>Ecdysozoa</taxon>
        <taxon>Nematoda</taxon>
        <taxon>Chromadorea</taxon>
        <taxon>Rhabditida</taxon>
        <taxon>Rhabditina</taxon>
        <taxon>Rhabditomorpha</taxon>
        <taxon>Rhabditoidea</taxon>
        <taxon>Rhabditidae</taxon>
        <taxon>Peloderinae</taxon>
        <taxon>Caenorhabditis</taxon>
    </lineage>
</organism>
<keyword evidence="2" id="KW-1185">Reference proteome</keyword>
<accession>E3NVG0</accession>
<dbReference type="InParanoid" id="E3NVG0"/>
<reference evidence="1" key="1">
    <citation type="submission" date="2007-07" db="EMBL/GenBank/DDBJ databases">
        <title>PCAP assembly of the Caenorhabditis remanei genome.</title>
        <authorList>
            <consortium name="The Caenorhabditis remanei Sequencing Consortium"/>
            <person name="Wilson R.K."/>
        </authorList>
    </citation>
    <scope>NUCLEOTIDE SEQUENCE [LARGE SCALE GENOMIC DNA]</scope>
    <source>
        <strain evidence="1">PB4641</strain>
    </source>
</reference>
<evidence type="ECO:0000313" key="2">
    <source>
        <dbReference type="Proteomes" id="UP000008281"/>
    </source>
</evidence>
<gene>
    <name evidence="1" type="ORF">CRE_05367</name>
</gene>
<evidence type="ECO:0000313" key="1">
    <source>
        <dbReference type="EMBL" id="EFO98305.1"/>
    </source>
</evidence>
<protein>
    <submittedName>
        <fullName evidence="1">Uncharacterized protein</fullName>
    </submittedName>
</protein>